<evidence type="ECO:0000259" key="6">
    <source>
        <dbReference type="PROSITE" id="PS50157"/>
    </source>
</evidence>
<keyword evidence="3 5" id="KW-0863">Zinc-finger</keyword>
<reference evidence="7 8" key="2">
    <citation type="submission" date="2014-03" db="EMBL/GenBank/DDBJ databases">
        <title>The Genome Sequence of Anncaliia algerae insect isolate PRA339.</title>
        <authorList>
            <consortium name="The Broad Institute Genome Sequencing Platform"/>
            <consortium name="The Broad Institute Genome Sequencing Center for Infectious Disease"/>
            <person name="Cuomo C."/>
            <person name="Becnel J."/>
            <person name="Sanscrainte N."/>
            <person name="Walker B."/>
            <person name="Young S.K."/>
            <person name="Zeng Q."/>
            <person name="Gargeya S."/>
            <person name="Fitzgerald M."/>
            <person name="Haas B."/>
            <person name="Abouelleil A."/>
            <person name="Alvarado L."/>
            <person name="Arachchi H.M."/>
            <person name="Berlin A.M."/>
            <person name="Chapman S.B."/>
            <person name="Dewar J."/>
            <person name="Goldberg J."/>
            <person name="Griggs A."/>
            <person name="Gujja S."/>
            <person name="Hansen M."/>
            <person name="Howarth C."/>
            <person name="Imamovic A."/>
            <person name="Larimer J."/>
            <person name="McCowan C."/>
            <person name="Murphy C."/>
            <person name="Neiman D."/>
            <person name="Pearson M."/>
            <person name="Priest M."/>
            <person name="Roberts A."/>
            <person name="Saif S."/>
            <person name="Shea T."/>
            <person name="Sisk P."/>
            <person name="Sykes S."/>
            <person name="Wortman J."/>
            <person name="Nusbaum C."/>
            <person name="Birren B."/>
        </authorList>
    </citation>
    <scope>NUCLEOTIDE SEQUENCE [LARGE SCALE GENOMIC DNA]</scope>
    <source>
        <strain evidence="7 8">PRA339</strain>
    </source>
</reference>
<proteinExistence type="predicted"/>
<dbReference type="GO" id="GO:0000978">
    <property type="term" value="F:RNA polymerase II cis-regulatory region sequence-specific DNA binding"/>
    <property type="evidence" value="ECO:0007669"/>
    <property type="project" value="UniProtKB-ARBA"/>
</dbReference>
<dbReference type="OrthoDB" id="6365676at2759"/>
<evidence type="ECO:0000256" key="1">
    <source>
        <dbReference type="ARBA" id="ARBA00022723"/>
    </source>
</evidence>
<reference evidence="8" key="1">
    <citation type="submission" date="2013-02" db="EMBL/GenBank/DDBJ databases">
        <authorList>
            <consortium name="The Broad Institute Genome Sequencing Platform"/>
            <person name="Cuomo C."/>
            <person name="Becnel J."/>
            <person name="Sanscrainte N."/>
            <person name="Walker B."/>
            <person name="Young S.K."/>
            <person name="Zeng Q."/>
            <person name="Gargeya S."/>
            <person name="Fitzgerald M."/>
            <person name="Haas B."/>
            <person name="Abouelleil A."/>
            <person name="Alvarado L."/>
            <person name="Arachchi H.M."/>
            <person name="Berlin A.M."/>
            <person name="Chapman S.B."/>
            <person name="Dewar J."/>
            <person name="Goldberg J."/>
            <person name="Griggs A."/>
            <person name="Gujja S."/>
            <person name="Hansen M."/>
            <person name="Howarth C."/>
            <person name="Imamovic A."/>
            <person name="Larimer J."/>
            <person name="McCowan C."/>
            <person name="Murphy C."/>
            <person name="Neiman D."/>
            <person name="Pearson M."/>
            <person name="Priest M."/>
            <person name="Roberts A."/>
            <person name="Saif S."/>
            <person name="Shea T."/>
            <person name="Sisk P."/>
            <person name="Sykes S."/>
            <person name="Wortman J."/>
            <person name="Nusbaum C."/>
            <person name="Birren B."/>
        </authorList>
    </citation>
    <scope>NUCLEOTIDE SEQUENCE [LARGE SCALE GENOMIC DNA]</scope>
    <source>
        <strain evidence="8">PRA339</strain>
    </source>
</reference>
<keyword evidence="1" id="KW-0479">Metal-binding</keyword>
<dbReference type="Pfam" id="PF00096">
    <property type="entry name" value="zf-C2H2"/>
    <property type="match status" value="2"/>
</dbReference>
<dbReference type="InterPro" id="IPR013087">
    <property type="entry name" value="Znf_C2H2_type"/>
</dbReference>
<feature type="domain" description="C2H2-type" evidence="6">
    <location>
        <begin position="313"/>
        <end position="342"/>
    </location>
</feature>
<dbReference type="STRING" id="1288291.A0A059EZX1"/>
<evidence type="ECO:0000256" key="4">
    <source>
        <dbReference type="ARBA" id="ARBA00022833"/>
    </source>
</evidence>
<dbReference type="PANTHER" id="PTHR23235">
    <property type="entry name" value="KRUEPPEL-LIKE TRANSCRIPTION FACTOR"/>
    <property type="match status" value="1"/>
</dbReference>
<dbReference type="PROSITE" id="PS00028">
    <property type="entry name" value="ZINC_FINGER_C2H2_1"/>
    <property type="match status" value="2"/>
</dbReference>
<organism evidence="7 8">
    <name type="scientific">Anncaliia algerae PRA339</name>
    <dbReference type="NCBI Taxonomy" id="1288291"/>
    <lineage>
        <taxon>Eukaryota</taxon>
        <taxon>Fungi</taxon>
        <taxon>Fungi incertae sedis</taxon>
        <taxon>Microsporidia</taxon>
        <taxon>Tubulinosematoidea</taxon>
        <taxon>Tubulinosematidae</taxon>
        <taxon>Anncaliia</taxon>
    </lineage>
</organism>
<dbReference type="PANTHER" id="PTHR23235:SF120">
    <property type="entry name" value="KRUPPEL-LIKE FACTOR 15"/>
    <property type="match status" value="1"/>
</dbReference>
<evidence type="ECO:0000313" key="8">
    <source>
        <dbReference type="Proteomes" id="UP000030655"/>
    </source>
</evidence>
<dbReference type="AlphaFoldDB" id="A0A059EZX1"/>
<dbReference type="Gene3D" id="3.30.160.60">
    <property type="entry name" value="Classic Zinc Finger"/>
    <property type="match status" value="2"/>
</dbReference>
<evidence type="ECO:0000313" key="7">
    <source>
        <dbReference type="EMBL" id="KCZ80281.1"/>
    </source>
</evidence>
<dbReference type="FunFam" id="3.30.160.60:FF:000072">
    <property type="entry name" value="zinc finger protein 143 isoform X1"/>
    <property type="match status" value="1"/>
</dbReference>
<dbReference type="FunFam" id="3.30.160.60:FF:000624">
    <property type="entry name" value="zinc finger protein 697"/>
    <property type="match status" value="1"/>
</dbReference>
<protein>
    <recommendedName>
        <fullName evidence="6">C2H2-type domain-containing protein</fullName>
    </recommendedName>
</protein>
<dbReference type="VEuPathDB" id="MicrosporidiaDB:H312_02310"/>
<evidence type="ECO:0000256" key="3">
    <source>
        <dbReference type="ARBA" id="ARBA00022771"/>
    </source>
</evidence>
<dbReference type="GO" id="GO:0000981">
    <property type="term" value="F:DNA-binding transcription factor activity, RNA polymerase II-specific"/>
    <property type="evidence" value="ECO:0007669"/>
    <property type="project" value="TreeGrafter"/>
</dbReference>
<sequence length="364" mass="43106">MSFIGSKNKYVLKNGFLANFMDKINISETHVRELIKIFDKLKKEYQLKKGKETAHLEELSFLSEDVKLFCYYGQCFIYLEQLDKIFAHFFKGTKFKYLGEKDLLSFFIYNTIESICGSNDKTKVMNLNQFTEDELQLFQERVLLIRQDDEALNEYVEQNLKSKENNLCNWSFDGFGGSIDLDLDIWNEEVIEEAVKKVKEGSEKTSLDKELQINLPNYDYIYNENKKNNTSTSTTNYDYVDMNLFESKFINENLENYKYKEGTEGRKRSKPNLLNLESSERPFVCTQGDCNRAFKRLEHLKRHHRIHTGERPFKCHVKGCFKSFARSDNLAQHLRIHNTSMNYKYENPMDASYFMNSKKSYHEK</sequence>
<dbReference type="HOGENOM" id="CLU_760694_0_0_1"/>
<dbReference type="Proteomes" id="UP000030655">
    <property type="component" value="Unassembled WGS sequence"/>
</dbReference>
<dbReference type="EMBL" id="KK365190">
    <property type="protein sequence ID" value="KCZ80281.1"/>
    <property type="molecule type" value="Genomic_DNA"/>
</dbReference>
<dbReference type="PROSITE" id="PS50157">
    <property type="entry name" value="ZINC_FINGER_C2H2_2"/>
    <property type="match status" value="2"/>
</dbReference>
<keyword evidence="8" id="KW-1185">Reference proteome</keyword>
<gene>
    <name evidence="7" type="ORF">H312_02310</name>
</gene>
<feature type="domain" description="C2H2-type" evidence="6">
    <location>
        <begin position="283"/>
        <end position="312"/>
    </location>
</feature>
<dbReference type="SUPFAM" id="SSF57667">
    <property type="entry name" value="beta-beta-alpha zinc fingers"/>
    <property type="match status" value="1"/>
</dbReference>
<dbReference type="SMART" id="SM00355">
    <property type="entry name" value="ZnF_C2H2"/>
    <property type="match status" value="2"/>
</dbReference>
<dbReference type="GO" id="GO:0008270">
    <property type="term" value="F:zinc ion binding"/>
    <property type="evidence" value="ECO:0007669"/>
    <property type="project" value="UniProtKB-KW"/>
</dbReference>
<dbReference type="InterPro" id="IPR036236">
    <property type="entry name" value="Znf_C2H2_sf"/>
</dbReference>
<accession>A0A059EZX1</accession>
<evidence type="ECO:0000256" key="5">
    <source>
        <dbReference type="PROSITE-ProRule" id="PRU00042"/>
    </source>
</evidence>
<keyword evidence="2" id="KW-0677">Repeat</keyword>
<evidence type="ECO:0000256" key="2">
    <source>
        <dbReference type="ARBA" id="ARBA00022737"/>
    </source>
</evidence>
<name>A0A059EZX1_9MICR</name>
<keyword evidence="4" id="KW-0862">Zinc</keyword>